<evidence type="ECO:0000313" key="1">
    <source>
        <dbReference type="EMBL" id="ETN73590.1"/>
    </source>
</evidence>
<feature type="non-terminal residue" evidence="1">
    <location>
        <position position="1"/>
    </location>
</feature>
<dbReference type="GO" id="GO:0017056">
    <property type="term" value="F:structural constituent of nuclear pore"/>
    <property type="evidence" value="ECO:0007669"/>
    <property type="project" value="TreeGrafter"/>
</dbReference>
<dbReference type="STRING" id="51031.W2SVC1"/>
<dbReference type="Proteomes" id="UP000053676">
    <property type="component" value="Unassembled WGS sequence"/>
</dbReference>
<accession>W2SVC1</accession>
<proteinExistence type="predicted"/>
<dbReference type="AlphaFoldDB" id="W2SVC1"/>
<dbReference type="PANTHER" id="PTHR21286:SF0">
    <property type="entry name" value="NUCLEAR PORE COMPLEX PROTEIN NUP160"/>
    <property type="match status" value="1"/>
</dbReference>
<keyword evidence="2" id="KW-1185">Reference proteome</keyword>
<dbReference type="PANTHER" id="PTHR21286">
    <property type="entry name" value="NUCLEAR PORE COMPLEX PROTEIN NUP160"/>
    <property type="match status" value="1"/>
</dbReference>
<evidence type="ECO:0000313" key="2">
    <source>
        <dbReference type="Proteomes" id="UP000053676"/>
    </source>
</evidence>
<dbReference type="EMBL" id="KI660423">
    <property type="protein sequence ID" value="ETN73590.1"/>
    <property type="molecule type" value="Genomic_DNA"/>
</dbReference>
<sequence length="146" mass="16513">RRAEKRGPRNHWGVVRGLLAAARRLWSNDSRPLRAIARAFLSHNVPIPCWLDAEYTECDVGGYLRCLIEYGAVAQGLKIALNCVEEETRKIKSVDSRVWLPVTAINDLLTLGVKCKEVALMSALNEKLRAHFTRIESFEKVARLSQ</sequence>
<protein>
    <submittedName>
        <fullName evidence="1">Uncharacterized protein</fullName>
    </submittedName>
</protein>
<dbReference type="OrthoDB" id="67716at2759"/>
<dbReference type="GO" id="GO:0005643">
    <property type="term" value="C:nuclear pore"/>
    <property type="evidence" value="ECO:0007669"/>
    <property type="project" value="UniProtKB-ARBA"/>
</dbReference>
<name>W2SVC1_NECAM</name>
<reference evidence="2" key="1">
    <citation type="journal article" date="2014" name="Nat. Genet.">
        <title>Genome of the human hookworm Necator americanus.</title>
        <authorList>
            <person name="Tang Y.T."/>
            <person name="Gao X."/>
            <person name="Rosa B.A."/>
            <person name="Abubucker S."/>
            <person name="Hallsworth-Pepin K."/>
            <person name="Martin J."/>
            <person name="Tyagi R."/>
            <person name="Heizer E."/>
            <person name="Zhang X."/>
            <person name="Bhonagiri-Palsikar V."/>
            <person name="Minx P."/>
            <person name="Warren W.C."/>
            <person name="Wang Q."/>
            <person name="Zhan B."/>
            <person name="Hotez P.J."/>
            <person name="Sternberg P.W."/>
            <person name="Dougall A."/>
            <person name="Gaze S.T."/>
            <person name="Mulvenna J."/>
            <person name="Sotillo J."/>
            <person name="Ranganathan S."/>
            <person name="Rabelo E.M."/>
            <person name="Wilson R.K."/>
            <person name="Felgner P.L."/>
            <person name="Bethony J."/>
            <person name="Hawdon J.M."/>
            <person name="Gasser R.B."/>
            <person name="Loukas A."/>
            <person name="Mitreva M."/>
        </authorList>
    </citation>
    <scope>NUCLEOTIDE SEQUENCE [LARGE SCALE GENOMIC DNA]</scope>
</reference>
<organism evidence="1 2">
    <name type="scientific">Necator americanus</name>
    <name type="common">Human hookworm</name>
    <dbReference type="NCBI Taxonomy" id="51031"/>
    <lineage>
        <taxon>Eukaryota</taxon>
        <taxon>Metazoa</taxon>
        <taxon>Ecdysozoa</taxon>
        <taxon>Nematoda</taxon>
        <taxon>Chromadorea</taxon>
        <taxon>Rhabditida</taxon>
        <taxon>Rhabditina</taxon>
        <taxon>Rhabditomorpha</taxon>
        <taxon>Strongyloidea</taxon>
        <taxon>Ancylostomatidae</taxon>
        <taxon>Bunostominae</taxon>
        <taxon>Necator</taxon>
    </lineage>
</organism>
<dbReference type="InterPro" id="IPR021717">
    <property type="entry name" value="Nucleoporin_Nup160"/>
</dbReference>
<gene>
    <name evidence="1" type="ORF">NECAME_04276</name>
</gene>
<dbReference type="KEGG" id="nai:NECAME_04276"/>